<dbReference type="Proteomes" id="UP000262073">
    <property type="component" value="Chromosome"/>
</dbReference>
<evidence type="ECO:0000313" key="1">
    <source>
        <dbReference type="EMBL" id="AXR07378.1"/>
    </source>
</evidence>
<dbReference type="SUPFAM" id="SSF55781">
    <property type="entry name" value="GAF domain-like"/>
    <property type="match status" value="1"/>
</dbReference>
<dbReference type="Gene3D" id="3.30.450.40">
    <property type="match status" value="1"/>
</dbReference>
<sequence length="169" mass="19068">MITMVNGLDPLTTLTLALSRNTLSNIEKHKAICCCVTSVIPEASRVSLWKFNEDRSAIRCLMLKQGSECVVTENVILKEADFPDYFRAILQQQLVVASNARTHADTRCFNTDYFEPNGIYSLLDYIFQENFKAVGVICCEATGSKVQWHSQDIAVLKRIATVTSMFFKE</sequence>
<dbReference type="OrthoDB" id="194044at2"/>
<dbReference type="RefSeq" id="WP_108565886.1">
    <property type="nucleotide sequence ID" value="NZ_CP031769.1"/>
</dbReference>
<organism evidence="1 2">
    <name type="scientific">Salinimonas sediminis</name>
    <dbReference type="NCBI Taxonomy" id="2303538"/>
    <lineage>
        <taxon>Bacteria</taxon>
        <taxon>Pseudomonadati</taxon>
        <taxon>Pseudomonadota</taxon>
        <taxon>Gammaproteobacteria</taxon>
        <taxon>Alteromonadales</taxon>
        <taxon>Alteromonadaceae</taxon>
        <taxon>Alteromonas/Salinimonas group</taxon>
        <taxon>Salinimonas</taxon>
    </lineage>
</organism>
<proteinExistence type="predicted"/>
<keyword evidence="2" id="KW-1185">Reference proteome</keyword>
<dbReference type="EMBL" id="CP031769">
    <property type="protein sequence ID" value="AXR07378.1"/>
    <property type="molecule type" value="Genomic_DNA"/>
</dbReference>
<name>A0A346NPC1_9ALTE</name>
<dbReference type="InterPro" id="IPR029016">
    <property type="entry name" value="GAF-like_dom_sf"/>
</dbReference>
<dbReference type="KEGG" id="salm:D0Y50_14075"/>
<protein>
    <submittedName>
        <fullName evidence="1">GAF domain-containing protein</fullName>
    </submittedName>
</protein>
<evidence type="ECO:0000313" key="2">
    <source>
        <dbReference type="Proteomes" id="UP000262073"/>
    </source>
</evidence>
<reference evidence="1 2" key="1">
    <citation type="submission" date="2018-08" db="EMBL/GenBank/DDBJ databases">
        <title>Salinimonas sediminis sp. nov., a piezophilic bacterium isolated from a deep-sea sediment sample from the New Britain Trench.</title>
        <authorList>
            <person name="Cao J."/>
        </authorList>
    </citation>
    <scope>NUCLEOTIDE SEQUENCE [LARGE SCALE GENOMIC DNA]</scope>
    <source>
        <strain evidence="1 2">N102</strain>
    </source>
</reference>
<accession>A0A346NPC1</accession>
<dbReference type="AlphaFoldDB" id="A0A346NPC1"/>
<gene>
    <name evidence="1" type="ORF">D0Y50_14075</name>
</gene>